<dbReference type="CDD" id="cd15739">
    <property type="entry name" value="FYVE_RABE_unchar"/>
    <property type="match status" value="1"/>
</dbReference>
<evidence type="ECO:0000256" key="1">
    <source>
        <dbReference type="ARBA" id="ARBA00004412"/>
    </source>
</evidence>
<evidence type="ECO:0000313" key="19">
    <source>
        <dbReference type="RefSeq" id="XP_023938854.2"/>
    </source>
</evidence>
<keyword evidence="9" id="KW-0967">Endosome</keyword>
<keyword evidence="8" id="KW-0479">Metal-binding</keyword>
<keyword evidence="10 14" id="KW-0863">Zinc-finger</keyword>
<dbReference type="InterPro" id="IPR003914">
    <property type="entry name" value="Rabaptin"/>
</dbReference>
<reference evidence="19 20" key="1">
    <citation type="submission" date="2025-05" db="UniProtKB">
        <authorList>
            <consortium name="RefSeq"/>
        </authorList>
    </citation>
    <scope>IDENTIFICATION</scope>
</reference>
<dbReference type="PROSITE" id="PS50178">
    <property type="entry name" value="ZF_FYVE"/>
    <property type="match status" value="1"/>
</dbReference>
<dbReference type="InterPro" id="IPR017455">
    <property type="entry name" value="Znf_FYVE-rel"/>
</dbReference>
<dbReference type="Proteomes" id="UP001652582">
    <property type="component" value="Chromosome 14"/>
</dbReference>
<name>A0A6J1MWB6_BICAN</name>
<feature type="coiled-coil region" evidence="15">
    <location>
        <begin position="367"/>
        <end position="394"/>
    </location>
</feature>
<keyword evidence="6" id="KW-0597">Phosphoprotein</keyword>
<dbReference type="SUPFAM" id="SSF57903">
    <property type="entry name" value="FYVE/PHD zinc finger"/>
    <property type="match status" value="1"/>
</dbReference>
<protein>
    <submittedName>
        <fullName evidence="19 20">Rab GTPase-binding effector protein 1 isoform X1</fullName>
    </submittedName>
</protein>
<evidence type="ECO:0000256" key="16">
    <source>
        <dbReference type="SAM" id="MobiDB-lite"/>
    </source>
</evidence>
<dbReference type="PANTHER" id="PTHR31179:SF7">
    <property type="entry name" value="FYVE-TYPE DOMAIN-CONTAINING PROTEIN"/>
    <property type="match status" value="1"/>
</dbReference>
<dbReference type="InterPro" id="IPR013083">
    <property type="entry name" value="Znf_RING/FYVE/PHD"/>
</dbReference>
<proteinExistence type="inferred from homology"/>
<evidence type="ECO:0000256" key="13">
    <source>
        <dbReference type="ARBA" id="ARBA00023054"/>
    </source>
</evidence>
<dbReference type="OrthoDB" id="79940at2759"/>
<evidence type="ECO:0000256" key="4">
    <source>
        <dbReference type="ARBA" id="ARBA00022448"/>
    </source>
</evidence>
<keyword evidence="4" id="KW-0813">Transport</keyword>
<evidence type="ECO:0000256" key="12">
    <source>
        <dbReference type="ARBA" id="ARBA00022927"/>
    </source>
</evidence>
<dbReference type="Gene3D" id="3.30.40.10">
    <property type="entry name" value="Zinc/RING finger domain, C3HC4 (zinc finger)"/>
    <property type="match status" value="1"/>
</dbReference>
<evidence type="ECO:0000256" key="15">
    <source>
        <dbReference type="SAM" id="Coils"/>
    </source>
</evidence>
<evidence type="ECO:0000256" key="6">
    <source>
        <dbReference type="ARBA" id="ARBA00022553"/>
    </source>
</evidence>
<dbReference type="Pfam" id="PF03528">
    <property type="entry name" value="Rabaptin"/>
    <property type="match status" value="1"/>
</dbReference>
<dbReference type="GO" id="GO:0008270">
    <property type="term" value="F:zinc ion binding"/>
    <property type="evidence" value="ECO:0007669"/>
    <property type="project" value="UniProtKB-KW"/>
</dbReference>
<feature type="coiled-coil region" evidence="15">
    <location>
        <begin position="438"/>
        <end position="527"/>
    </location>
</feature>
<dbReference type="GO" id="GO:0008083">
    <property type="term" value="F:growth factor activity"/>
    <property type="evidence" value="ECO:0007669"/>
    <property type="project" value="InterPro"/>
</dbReference>
<evidence type="ECO:0000256" key="14">
    <source>
        <dbReference type="PROSITE-ProRule" id="PRU00091"/>
    </source>
</evidence>
<evidence type="ECO:0000256" key="7">
    <source>
        <dbReference type="ARBA" id="ARBA00022583"/>
    </source>
</evidence>
<evidence type="ECO:0000256" key="2">
    <source>
        <dbReference type="ARBA" id="ARBA00004496"/>
    </source>
</evidence>
<dbReference type="InterPro" id="IPR018514">
    <property type="entry name" value="Rabaptin_CC"/>
</dbReference>
<dbReference type="PANTHER" id="PTHR31179">
    <property type="entry name" value="RAB GTPASE-BINDING EFFECTOR PROTEIN"/>
    <property type="match status" value="1"/>
</dbReference>
<evidence type="ECO:0000256" key="5">
    <source>
        <dbReference type="ARBA" id="ARBA00022490"/>
    </source>
</evidence>
<dbReference type="GO" id="GO:0005096">
    <property type="term" value="F:GTPase activator activity"/>
    <property type="evidence" value="ECO:0007669"/>
    <property type="project" value="InterPro"/>
</dbReference>
<keyword evidence="5" id="KW-0963">Cytoplasm</keyword>
<organism evidence="18 19">
    <name type="scientific">Bicyclus anynana</name>
    <name type="common">Squinting bush brown butterfly</name>
    <dbReference type="NCBI Taxonomy" id="110368"/>
    <lineage>
        <taxon>Eukaryota</taxon>
        <taxon>Metazoa</taxon>
        <taxon>Ecdysozoa</taxon>
        <taxon>Arthropoda</taxon>
        <taxon>Hexapoda</taxon>
        <taxon>Insecta</taxon>
        <taxon>Pterygota</taxon>
        <taxon>Neoptera</taxon>
        <taxon>Endopterygota</taxon>
        <taxon>Lepidoptera</taxon>
        <taxon>Glossata</taxon>
        <taxon>Ditrysia</taxon>
        <taxon>Papilionoidea</taxon>
        <taxon>Nymphalidae</taxon>
        <taxon>Satyrinae</taxon>
        <taxon>Satyrini</taxon>
        <taxon>Mycalesina</taxon>
        <taxon>Bicyclus</taxon>
    </lineage>
</organism>
<comment type="similarity">
    <text evidence="3">Belongs to the rabaptin family.</text>
</comment>
<dbReference type="RefSeq" id="XP_052741622.1">
    <property type="nucleotide sequence ID" value="XM_052885662.1"/>
</dbReference>
<evidence type="ECO:0000256" key="8">
    <source>
        <dbReference type="ARBA" id="ARBA00022723"/>
    </source>
</evidence>
<dbReference type="GeneID" id="112046466"/>
<evidence type="ECO:0000313" key="20">
    <source>
        <dbReference type="RefSeq" id="XP_052741622.1"/>
    </source>
</evidence>
<dbReference type="InterPro" id="IPR011011">
    <property type="entry name" value="Znf_FYVE_PHD"/>
</dbReference>
<dbReference type="Pfam" id="PF01363">
    <property type="entry name" value="FYVE"/>
    <property type="match status" value="1"/>
</dbReference>
<comment type="subcellular location">
    <subcellularLocation>
        <location evidence="2">Cytoplasm</location>
    </subcellularLocation>
    <subcellularLocation>
        <location evidence="1">Early endosome</location>
    </subcellularLocation>
</comment>
<evidence type="ECO:0000313" key="18">
    <source>
        <dbReference type="Proteomes" id="UP001652582"/>
    </source>
</evidence>
<keyword evidence="18" id="KW-1185">Reference proteome</keyword>
<gene>
    <name evidence="19 20" type="primary">LOC112046466</name>
</gene>
<dbReference type="GO" id="GO:0006897">
    <property type="term" value="P:endocytosis"/>
    <property type="evidence" value="ECO:0007669"/>
    <property type="project" value="UniProtKB-KW"/>
</dbReference>
<dbReference type="KEGG" id="bany:112046466"/>
<dbReference type="Pfam" id="PF09311">
    <property type="entry name" value="Rab5-bind"/>
    <property type="match status" value="1"/>
</dbReference>
<sequence length="638" mass="71835">MDEQVNPSSAPAGSKVAPGAEDGTAAESARRDLEEEFNMQRARMKELFLQKEEDLRSLMQEKQHLDSEVMGLRAELQQLQTLSENQKSEIQSLQLLVNETVEVSSSGSEEVRRLTARNLELEKQLAQLKQQSTFESALVPGGGYVRSLARKLALATDEQPVRRNEESELTTSIIEPLEMEISALKDKLRQTDAQLQETLKAKVTNTDDTAASGTDAKPDAECRQPCDMCANYEQQLVTEQARVEFSRDRAAHFEQALKLVSTCVCVSECRPCDMCANYEQQLVTEQARVEFSRDRAAHFEQALKLATEELEGVRSVHDETIRSWQAERAESSRRLAELAGSLSDATAELAKHAAAADAASRRTLESVTALTVKRELLEKKLSTLERDNAMLVGEFTKKAAEMQNEVINLPNNVADLHEQSLQMREQLIFCETGRQRALAGEEELRKQLLQTAAQLHRRDNELAQALQRLKNATEELDRLQTEREQMTELADKLRHSNDMIEQLLEDKKRLQTEALETRTRVAVLQQELDNSEKVQQDFVRLSQSLQVQLQRIREADTAVRWQHDEDVADCNACRAPLPNNKKKIHCRHCGRIFCAACVAHSVPSGPRGLPARVCSVCLTLLQPHAAPYFSTRPPHSPD</sequence>
<evidence type="ECO:0000259" key="17">
    <source>
        <dbReference type="PROSITE" id="PS50178"/>
    </source>
</evidence>
<evidence type="ECO:0000256" key="9">
    <source>
        <dbReference type="ARBA" id="ARBA00022753"/>
    </source>
</evidence>
<keyword evidence="12" id="KW-0653">Protein transport</keyword>
<feature type="compositionally biased region" description="Polar residues" evidence="16">
    <location>
        <begin position="1"/>
        <end position="11"/>
    </location>
</feature>
<accession>A0A6J1MWB6</accession>
<evidence type="ECO:0000256" key="10">
    <source>
        <dbReference type="ARBA" id="ARBA00022771"/>
    </source>
</evidence>
<feature type="domain" description="FYVE-type" evidence="17">
    <location>
        <begin position="564"/>
        <end position="622"/>
    </location>
</feature>
<dbReference type="RefSeq" id="XP_023938854.2">
    <property type="nucleotide sequence ID" value="XM_024083086.2"/>
</dbReference>
<dbReference type="GO" id="GO:0005769">
    <property type="term" value="C:early endosome"/>
    <property type="evidence" value="ECO:0007669"/>
    <property type="project" value="UniProtKB-SubCell"/>
</dbReference>
<dbReference type="GO" id="GO:0015031">
    <property type="term" value="P:protein transport"/>
    <property type="evidence" value="ECO:0007669"/>
    <property type="project" value="UniProtKB-KW"/>
</dbReference>
<feature type="coiled-coil region" evidence="15">
    <location>
        <begin position="174"/>
        <end position="201"/>
    </location>
</feature>
<dbReference type="Gene3D" id="1.20.5.730">
    <property type="entry name" value="Single helix bin"/>
    <property type="match status" value="1"/>
</dbReference>
<keyword evidence="13 15" id="KW-0175">Coiled coil</keyword>
<evidence type="ECO:0000256" key="11">
    <source>
        <dbReference type="ARBA" id="ARBA00022833"/>
    </source>
</evidence>
<dbReference type="InterPro" id="IPR015390">
    <property type="entry name" value="Rabaptin_Rab5-bd_dom"/>
</dbReference>
<dbReference type="AlphaFoldDB" id="A0A6J1MWB6"/>
<evidence type="ECO:0000256" key="3">
    <source>
        <dbReference type="ARBA" id="ARBA00006603"/>
    </source>
</evidence>
<dbReference type="InterPro" id="IPR000306">
    <property type="entry name" value="Znf_FYVE"/>
</dbReference>
<keyword evidence="11" id="KW-0862">Zinc</keyword>
<dbReference type="SMART" id="SM00064">
    <property type="entry name" value="FYVE"/>
    <property type="match status" value="1"/>
</dbReference>
<keyword evidence="7" id="KW-0254">Endocytosis</keyword>
<feature type="region of interest" description="Disordered" evidence="16">
    <location>
        <begin position="1"/>
        <end position="37"/>
    </location>
</feature>